<dbReference type="KEGG" id="snl:BJD96_02690"/>
<protein>
    <submittedName>
        <fullName evidence="2">C39 family peptidase</fullName>
    </submittedName>
    <submittedName>
        <fullName evidence="4">Uncharacterized protein conserved in bacteria</fullName>
    </submittedName>
</protein>
<reference evidence="4 6" key="3">
    <citation type="submission" date="2018-06" db="EMBL/GenBank/DDBJ databases">
        <authorList>
            <consortium name="Pathogen Informatics"/>
            <person name="Doyle S."/>
        </authorList>
    </citation>
    <scope>NUCLEOTIDE SEQUENCE [LARGE SCALE GENOMIC DNA]</scope>
    <source>
        <strain evidence="4 6">NCTC13834</strain>
    </source>
</reference>
<dbReference type="Proteomes" id="UP000664081">
    <property type="component" value="Unassembled WGS sequence"/>
</dbReference>
<gene>
    <name evidence="3" type="ORF">BUZ61_06070</name>
    <name evidence="2" type="ORF">J3T88_02360</name>
    <name evidence="4" type="ORF">NCTC13834_00577</name>
</gene>
<dbReference type="RefSeq" id="WP_096808500.1">
    <property type="nucleotide sequence ID" value="NZ_BMCF01000001.1"/>
</dbReference>
<dbReference type="GeneID" id="66775982"/>
<organism evidence="3 5">
    <name type="scientific">Staphylococcus nepalensis</name>
    <dbReference type="NCBI Taxonomy" id="214473"/>
    <lineage>
        <taxon>Bacteria</taxon>
        <taxon>Bacillati</taxon>
        <taxon>Bacillota</taxon>
        <taxon>Bacilli</taxon>
        <taxon>Bacillales</taxon>
        <taxon>Staphylococcaceae</taxon>
        <taxon>Staphylococcus</taxon>
    </lineage>
</organism>
<sequence length="202" mass="23603">MNKKILAVKPISQLFPIPMIMGCEGIACAMILQFNNHNVLASHIMKHWPKHDNNPYKGYVGHHLWVKRGYHQTIFPNALVPYLQKYDARMIDSTGQSLKTLCDTLDHGQPVIIYHTVLGRKPFKRTFKFDNQSQKLVSNIHVTVLIGYDKHHYYYIDPLWSRLKKSIIFPAIFPNKYQIIKIKKEKLEASYNTPGRMSLHFQ</sequence>
<dbReference type="PANTHER" id="PTHR37806">
    <property type="entry name" value="LMO0724 PROTEIN"/>
    <property type="match status" value="1"/>
</dbReference>
<accession>A0A291JHH2</accession>
<dbReference type="EMBL" id="PZHR01000024">
    <property type="protein sequence ID" value="PTK59304.1"/>
    <property type="molecule type" value="Genomic_DNA"/>
</dbReference>
<dbReference type="Gene3D" id="3.90.70.10">
    <property type="entry name" value="Cysteine proteinases"/>
    <property type="match status" value="1"/>
</dbReference>
<dbReference type="OrthoDB" id="1164310at2"/>
<dbReference type="InterPro" id="IPR016997">
    <property type="entry name" value="UCP032442"/>
</dbReference>
<dbReference type="EMBL" id="UHDS01000001">
    <property type="protein sequence ID" value="SUM54292.1"/>
    <property type="molecule type" value="Genomic_DNA"/>
</dbReference>
<evidence type="ECO:0000313" key="5">
    <source>
        <dbReference type="Proteomes" id="UP000240400"/>
    </source>
</evidence>
<evidence type="ECO:0000313" key="3">
    <source>
        <dbReference type="EMBL" id="PTK59304.1"/>
    </source>
</evidence>
<evidence type="ECO:0000313" key="6">
    <source>
        <dbReference type="Proteomes" id="UP000254412"/>
    </source>
</evidence>
<dbReference type="InterPro" id="IPR039564">
    <property type="entry name" value="Peptidase_C39-like"/>
</dbReference>
<evidence type="ECO:0000313" key="7">
    <source>
        <dbReference type="Proteomes" id="UP000664081"/>
    </source>
</evidence>
<name>A0A291JHH2_9STAP</name>
<reference evidence="3 5" key="1">
    <citation type="journal article" date="2016" name="Front. Microbiol.">
        <title>Comprehensive Phylogenetic Analysis of Bovine Non-aureus Staphylococci Species Based on Whole-Genome Sequencing.</title>
        <authorList>
            <person name="Naushad S."/>
            <person name="Barkema H.W."/>
            <person name="Luby C."/>
            <person name="Condas L.A."/>
            <person name="Nobrega D.B."/>
            <person name="Carson D.A."/>
            <person name="De Buck J."/>
        </authorList>
    </citation>
    <scope>NUCLEOTIDE SEQUENCE [LARGE SCALE GENOMIC DNA]</scope>
    <source>
        <strain evidence="3 5">SNUC 4337</strain>
    </source>
</reference>
<evidence type="ECO:0000259" key="1">
    <source>
        <dbReference type="Pfam" id="PF13529"/>
    </source>
</evidence>
<dbReference type="AlphaFoldDB" id="A0A291JHH2"/>
<dbReference type="Proteomes" id="UP000254412">
    <property type="component" value="Unassembled WGS sequence"/>
</dbReference>
<reference evidence="3" key="2">
    <citation type="submission" date="2018-03" db="EMBL/GenBank/DDBJ databases">
        <authorList>
            <person name="Keele B.F."/>
        </authorList>
    </citation>
    <scope>NUCLEOTIDE SEQUENCE</scope>
    <source>
        <strain evidence="3">SNUC 4337</strain>
    </source>
</reference>
<keyword evidence="7" id="KW-1185">Reference proteome</keyword>
<reference evidence="2 7" key="4">
    <citation type="submission" date="2021-03" db="EMBL/GenBank/DDBJ databases">
        <title>Staphylococci and Mammaliicocci in bats.</title>
        <authorList>
            <person name="Fountain K."/>
        </authorList>
    </citation>
    <scope>NUCLEOTIDE SEQUENCE [LARGE SCALE GENOMIC DNA]</scope>
    <source>
        <strain evidence="2 7">18_1_E_SW</strain>
    </source>
</reference>
<dbReference type="PANTHER" id="PTHR37806:SF1">
    <property type="entry name" value="PEPTIDASE C39-LIKE DOMAIN-CONTAINING PROTEIN"/>
    <property type="match status" value="1"/>
</dbReference>
<dbReference type="PIRSF" id="PIRSF032442">
    <property type="entry name" value="UCP032442"/>
    <property type="match status" value="1"/>
</dbReference>
<dbReference type="Proteomes" id="UP000240400">
    <property type="component" value="Unassembled WGS sequence"/>
</dbReference>
<proteinExistence type="predicted"/>
<dbReference type="PROSITE" id="PS51257">
    <property type="entry name" value="PROKAR_LIPOPROTEIN"/>
    <property type="match status" value="1"/>
</dbReference>
<dbReference type="Pfam" id="PF13529">
    <property type="entry name" value="Peptidase_C39_2"/>
    <property type="match status" value="1"/>
</dbReference>
<feature type="domain" description="Peptidase C39-like" evidence="1">
    <location>
        <begin position="7"/>
        <end position="158"/>
    </location>
</feature>
<evidence type="ECO:0000313" key="4">
    <source>
        <dbReference type="EMBL" id="SUM54292.1"/>
    </source>
</evidence>
<dbReference type="EMBL" id="JAFNLT010000002">
    <property type="protein sequence ID" value="MBO1226165.1"/>
    <property type="molecule type" value="Genomic_DNA"/>
</dbReference>
<evidence type="ECO:0000313" key="2">
    <source>
        <dbReference type="EMBL" id="MBO1226165.1"/>
    </source>
</evidence>